<reference evidence="3 4" key="1">
    <citation type="submission" date="2015-12" db="EMBL/GenBank/DDBJ databases">
        <title>Dictyostelia acquired genes for synthesis and detection of signals that induce cell-type specialization by lateral gene transfer from prokaryotes.</title>
        <authorList>
            <person name="Gloeckner G."/>
            <person name="Schaap P."/>
        </authorList>
    </citation>
    <scope>NUCLEOTIDE SEQUENCE [LARGE SCALE GENOMIC DNA]</scope>
    <source>
        <strain evidence="3 4">TK</strain>
    </source>
</reference>
<feature type="coiled-coil region" evidence="1">
    <location>
        <begin position="1301"/>
        <end position="1328"/>
    </location>
</feature>
<organism evidence="3 4">
    <name type="scientific">Tieghemostelium lacteum</name>
    <name type="common">Slime mold</name>
    <name type="synonym">Dictyostelium lacteum</name>
    <dbReference type="NCBI Taxonomy" id="361077"/>
    <lineage>
        <taxon>Eukaryota</taxon>
        <taxon>Amoebozoa</taxon>
        <taxon>Evosea</taxon>
        <taxon>Eumycetozoa</taxon>
        <taxon>Dictyostelia</taxon>
        <taxon>Dictyosteliales</taxon>
        <taxon>Raperosteliaceae</taxon>
        <taxon>Tieghemostelium</taxon>
    </lineage>
</organism>
<name>A0A151ZA90_TIELA</name>
<dbReference type="Pfam" id="PF22899">
    <property type="entry name" value="SMCHD1_S5"/>
    <property type="match status" value="1"/>
</dbReference>
<dbReference type="InterPro" id="IPR036277">
    <property type="entry name" value="SMC_hinge_sf"/>
</dbReference>
<dbReference type="InterPro" id="IPR055109">
    <property type="entry name" value="SMCHD1_S5"/>
</dbReference>
<comment type="caution">
    <text evidence="3">The sequence shown here is derived from an EMBL/GenBank/DDBJ whole genome shotgun (WGS) entry which is preliminary data.</text>
</comment>
<sequence>MESLYIKYGKKLKPMELQCTVTTGKDSKLVKVLCFLRYFPYIQERETLPIPFKVLQEYKDIDVNSCPLTLRKPGFEIFWNGRLISDAHIERLGFMSLGKFEGEKIEEKWIQRVKGALFLSSDFPVTHNKMHIIKESPIFTHLIERSGSRSMGVEFKKWLLSCHKLDQDFQFEVARYNAQINRTHCKSISFGGTTYKNDDPVSLNVRPISFGVIKNIYFQGKPEQRTSDFMVEIDRLFYKQLPLETHSGSKIKAKLTKQEYDAHMTLLKNKLPSKIKLFEGDKVSLPKLTYHSGEKIRWLSVQILDRNQPPKEVEKKILESEEIKIHFTITYNQTNEVVYRVDAATYYQGSRASFKDIDVFKRSGTYIFSFKCSYPGVTEATHMVSVEAGAVQNIKANFNHPTPMDSAQFPIDKDLPPIIISQVDIEGNVVPYQGKKLPNDLTFSGEWLQKDTSSSASQKSAVLKLNSDFTMEIADGNLVVRALKVTSGEIGEESGLLKLQLNIASHYSCQLTPIHISAGPPVSMEFSETLFSADGEGYPNCTYLPDFSIILLDKDKNTCRVPPPKALSSQKVKKGQLTPSSQAQQEVYSISASSLVLKEDVIFVCDESGWFNVMTTNILPGTAGSKRKPKALPTGLFIQEQVEEKFESSENADPQPTSLTGKRKLNAMKKSNSSSSTADIQFTLYLGEKEIFAEEKMIKITPSSKPAHLQLYPMSDGIFADPDCKDHFRVISGTEIKFGVKVFSVGGGGRGPFEIPVTGQWSTNWTAAKEKFSSSKSNTMIILPPLTTDKITKLLKYSFSLAIDHADEQNDQNQILLEKSFSIQTTGGAPSSFHLQLSKHTSKSSLRCDSELTFEITLLDKKGNVVQPLNDTSKPPIEPYLILTETDIPPTKAYSIKNQNIGLFSMDKQCYVCKATIIGFGELILKVLDKSGQITEHSMKINVIEGQASQIKVNGTSKLSLSCSGGERLQDLDFTVCDSQGNLTRGITAVDCNMEWINNPSQNSGAKVETPFEIKSKLRVEKGEGKLRNLEINSECPEGVYQLNIQPKMALQPAIIFFNIKGKYSLKLLNLCPIKIHPSSPPPVLKLQLLDPDQQPVRAHKETFKLQCHLKSYNCTKTEQDDTIFVFDELKSLKKAGDFKLTFIHSDRGSLKLELLETLTVVPDPPVKLEIKGGPSGTISSTITRQPIIITAVDQHQNKCLVSGTTVKVYIETIDKLPINSPSQQANNVNASQNEIPILSSGNSEVRFNDDGEAIFSGLSVREGFGASGSYKLCFYSSQDSIAPVKVEFFFKNSKEIMDQKLKLQSLRVSLQNEIKDVRKEIIELTKEQTTIANKFDLLKSQGDELLNSLKQMIPEFQDVRVNQSPEEVKSFISKTSKEINDLMTAPRRPPTIPNNYLVRELSDQARSDEKSGIIGVVSDILCVDNEKEAMAFAKLIGKKFETVVISTKEKFDHVYRQYKNNNSPLYLISLDSILPFTQRHITPNKRPSQHDSNDHLLPLLPLQGAPLDGFKGYVVNIIELREKHEYLRKSLVWNLFKEAMVFNTLAEGRAYRSFLVEKRIPCPTILCIENGEVLEPSGFVEIGSRANQNHNQSSFGQIPIQDTKLLHDLSTKKSLLEEYKSQRHKQYQEKKNDYAPQLLQIKDQILQLESKHNQKQKELEKILIEINSIGLSDSNSSQNQ</sequence>
<dbReference type="PANTHER" id="PTHR22640">
    <property type="entry name" value="STRUCTURAL MAINTENANCE OF CHROMOSOMES FLEXIBLE HINGE DOMAIN-CONTAINING PROTEIN 1"/>
    <property type="match status" value="1"/>
</dbReference>
<dbReference type="OrthoDB" id="10036779at2759"/>
<protein>
    <recommendedName>
        <fullName evidence="2">SMCHD1 ribosomal S5 domain-containing protein</fullName>
    </recommendedName>
</protein>
<evidence type="ECO:0000259" key="2">
    <source>
        <dbReference type="Pfam" id="PF22899"/>
    </source>
</evidence>
<dbReference type="Proteomes" id="UP000076078">
    <property type="component" value="Unassembled WGS sequence"/>
</dbReference>
<accession>A0A151ZA90</accession>
<dbReference type="SUPFAM" id="SSF75553">
    <property type="entry name" value="Smc hinge domain"/>
    <property type="match status" value="1"/>
</dbReference>
<dbReference type="GO" id="GO:0006302">
    <property type="term" value="P:double-strand break repair"/>
    <property type="evidence" value="ECO:0007669"/>
    <property type="project" value="InterPro"/>
</dbReference>
<evidence type="ECO:0000256" key="1">
    <source>
        <dbReference type="SAM" id="Coils"/>
    </source>
</evidence>
<dbReference type="GO" id="GO:0005694">
    <property type="term" value="C:chromosome"/>
    <property type="evidence" value="ECO:0007669"/>
    <property type="project" value="InterPro"/>
</dbReference>
<keyword evidence="4" id="KW-1185">Reference proteome</keyword>
<dbReference type="GO" id="GO:0051276">
    <property type="term" value="P:chromosome organization"/>
    <property type="evidence" value="ECO:0007669"/>
    <property type="project" value="InterPro"/>
</dbReference>
<evidence type="ECO:0000313" key="4">
    <source>
        <dbReference type="Proteomes" id="UP000076078"/>
    </source>
</evidence>
<proteinExistence type="predicted"/>
<dbReference type="OMA" id="PIECFNR"/>
<dbReference type="InParanoid" id="A0A151ZA90"/>
<dbReference type="GO" id="GO:0005524">
    <property type="term" value="F:ATP binding"/>
    <property type="evidence" value="ECO:0007669"/>
    <property type="project" value="InterPro"/>
</dbReference>
<dbReference type="InterPro" id="IPR038892">
    <property type="entry name" value="SMCHD1"/>
</dbReference>
<gene>
    <name evidence="3" type="ORF">DLAC_09445</name>
</gene>
<dbReference type="Gene3D" id="3.30.70.1620">
    <property type="match status" value="1"/>
</dbReference>
<feature type="coiled-coil region" evidence="1">
    <location>
        <begin position="1639"/>
        <end position="1666"/>
    </location>
</feature>
<dbReference type="EMBL" id="LODT01000037">
    <property type="protein sequence ID" value="KYQ90804.1"/>
    <property type="molecule type" value="Genomic_DNA"/>
</dbReference>
<keyword evidence="1" id="KW-0175">Coiled coil</keyword>
<dbReference type="PANTHER" id="PTHR22640:SF2">
    <property type="entry name" value="STRUCTURAL MAINTENANCE OF CHROMOSOMES FLEXIBLE HINGE DOMAIN-CONTAINING PROTEIN 1"/>
    <property type="match status" value="1"/>
</dbReference>
<dbReference type="Gene3D" id="1.20.1060.20">
    <property type="match status" value="1"/>
</dbReference>
<feature type="domain" description="SMCHD1 ribosomal S5" evidence="2">
    <location>
        <begin position="1"/>
        <end position="164"/>
    </location>
</feature>
<evidence type="ECO:0000313" key="3">
    <source>
        <dbReference type="EMBL" id="KYQ90804.1"/>
    </source>
</evidence>